<proteinExistence type="predicted"/>
<comment type="caution">
    <text evidence="2">The sequence shown here is derived from an EMBL/GenBank/DDBJ whole genome shotgun (WGS) entry which is preliminary data.</text>
</comment>
<dbReference type="Proteomes" id="UP000191905">
    <property type="component" value="Unassembled WGS sequence"/>
</dbReference>
<dbReference type="Gene3D" id="3.40.50.720">
    <property type="entry name" value="NAD(P)-binding Rossmann-like Domain"/>
    <property type="match status" value="1"/>
</dbReference>
<evidence type="ECO:0000259" key="1">
    <source>
        <dbReference type="Pfam" id="PF01408"/>
    </source>
</evidence>
<organism evidence="2 3">
    <name type="scientific">Manganibacter manganicus</name>
    <dbReference type="NCBI Taxonomy" id="1873176"/>
    <lineage>
        <taxon>Bacteria</taxon>
        <taxon>Pseudomonadati</taxon>
        <taxon>Pseudomonadota</taxon>
        <taxon>Alphaproteobacteria</taxon>
        <taxon>Hyphomicrobiales</taxon>
        <taxon>Phyllobacteriaceae</taxon>
        <taxon>Manganibacter</taxon>
    </lineage>
</organism>
<protein>
    <submittedName>
        <fullName evidence="2">Galactose 1-dehydrogenase</fullName>
    </submittedName>
</protein>
<dbReference type="SUPFAM" id="SSF51735">
    <property type="entry name" value="NAD(P)-binding Rossmann-fold domains"/>
    <property type="match status" value="1"/>
</dbReference>
<dbReference type="OrthoDB" id="9813657at2"/>
<name>A0A1V8RN77_9HYPH</name>
<dbReference type="Gene3D" id="3.30.360.10">
    <property type="entry name" value="Dihydrodipicolinate Reductase, domain 2"/>
    <property type="match status" value="1"/>
</dbReference>
<accession>A0A1V8RN77</accession>
<dbReference type="InterPro" id="IPR036291">
    <property type="entry name" value="NAD(P)-bd_dom_sf"/>
</dbReference>
<dbReference type="GO" id="GO:0000166">
    <property type="term" value="F:nucleotide binding"/>
    <property type="evidence" value="ECO:0007669"/>
    <property type="project" value="InterPro"/>
</dbReference>
<dbReference type="InterPro" id="IPR000683">
    <property type="entry name" value="Gfo/Idh/MocA-like_OxRdtase_N"/>
</dbReference>
<dbReference type="Pfam" id="PF01408">
    <property type="entry name" value="GFO_IDH_MocA"/>
    <property type="match status" value="1"/>
</dbReference>
<reference evidence="2 3" key="1">
    <citation type="journal article" date="2016" name="Int. J. Syst. Evol. Microbiol.">
        <title>Pseudaminobacter manganicus sp. nov., isolated from sludge of a manganese mine.</title>
        <authorList>
            <person name="Li J."/>
            <person name="Huang J."/>
            <person name="Liao S."/>
            <person name="Wang G."/>
        </authorList>
    </citation>
    <scope>NUCLEOTIDE SEQUENCE [LARGE SCALE GENOMIC DNA]</scope>
    <source>
        <strain evidence="2 3">JH-7</strain>
    </source>
</reference>
<keyword evidence="3" id="KW-1185">Reference proteome</keyword>
<dbReference type="PANTHER" id="PTHR43818">
    <property type="entry name" value="BCDNA.GH03377"/>
    <property type="match status" value="1"/>
</dbReference>
<evidence type="ECO:0000313" key="3">
    <source>
        <dbReference type="Proteomes" id="UP000191905"/>
    </source>
</evidence>
<dbReference type="EMBL" id="MDET01000032">
    <property type="protein sequence ID" value="OQM74419.1"/>
    <property type="molecule type" value="Genomic_DNA"/>
</dbReference>
<evidence type="ECO:0000313" key="2">
    <source>
        <dbReference type="EMBL" id="OQM74419.1"/>
    </source>
</evidence>
<dbReference type="STRING" id="1873176.BFN67_22155"/>
<dbReference type="AlphaFoldDB" id="A0A1V8RN77"/>
<feature type="domain" description="Gfo/Idh/MocA-like oxidoreductase N-terminal" evidence="1">
    <location>
        <begin position="10"/>
        <end position="118"/>
    </location>
</feature>
<dbReference type="InterPro" id="IPR050463">
    <property type="entry name" value="Gfo/Idh/MocA_oxidrdct_glycsds"/>
</dbReference>
<gene>
    <name evidence="2" type="ORF">BFN67_22155</name>
</gene>
<dbReference type="PANTHER" id="PTHR43818:SF7">
    <property type="entry name" value="DEHYDROGENASE"/>
    <property type="match status" value="1"/>
</dbReference>
<sequence length="311" mass="33699">MPSTSNPIALGIVGVGKIVRDQHLPALAGNDNYRLIAVASRHGKVDGIANFPSIEAMLEAVPTLEAVSLCMPPQARYTAARAALDAGKHVFLEKPPGATVSEVEDLRRLAVTKGVSLFASWHSRYAPAVEAARSFLASTQIHAASIVWKEDVRRWHPNQDWIWQAGGLGVFDPGINALSIATHIFPAMFITGATLEFPENRAAPIAAAIDFRTAQDLAVSADFDWRQTGPQSWDIFAETDRGQMALSGGGAKLVVDGHVVHQENEAEYPALYRRFAEIVRSGTSDVDLAPLQHVADAFMLGKRRTVEAFID</sequence>
<dbReference type="RefSeq" id="WP_080920783.1">
    <property type="nucleotide sequence ID" value="NZ_MDET01000032.1"/>
</dbReference>